<dbReference type="Pfam" id="PF13148">
    <property type="entry name" value="DUF3987"/>
    <property type="match status" value="1"/>
</dbReference>
<sequence length="492" mass="55001">MNYSDGVVGASCFQAGEVSVAVPPSTIVNAVDEAEFNIKAPRALVISSALTAIATASQGVIDVCKPNGQIVPVSLMILAVANSGERKSTVESVFLREIRAFQEERDLLYQKDLGKWRAQRMIWEERGKALLKEASRLRDEELDEGYDQFLEHQTKEPVMPRRFKMLYEDSTSEALFLGLYQNISSAGLISSEGGGVLAGRAFNDLAKQNALWSGDALVVDRVSVDSYKLVARLTTSLMVQEKIFSAYMVKHGEQSRGSGLWARFLACYPISTQGERLIIEGDVSWRSCEKFSARIREVLEESVPFLACPEKPRLVVRFSRQAARKWVEIFNEIESEIKPGGKYFGVGDHASKLADNIARVAALFSYFENGIGEISLGTLISAMDLCFWYSDEFLRLFNPVSPEEIDVRALESFLQEKRNEGQRFVPKNSILQLARGRVRKVKYLNPAIEALSGQGKISLRKFNRTMYVDLYPECAMENFSGRSILAPYNGSI</sequence>
<dbReference type="EMBL" id="JACGDG010000003">
    <property type="protein sequence ID" value="MBA6115081.1"/>
    <property type="molecule type" value="Genomic_DNA"/>
</dbReference>
<accession>A0A3M8RT24</accession>
<evidence type="ECO:0000313" key="1">
    <source>
        <dbReference type="EMBL" id="MBA6115081.1"/>
    </source>
</evidence>
<evidence type="ECO:0000313" key="2">
    <source>
        <dbReference type="Proteomes" id="UP000553948"/>
    </source>
</evidence>
<comment type="caution">
    <text evidence="1">The sequence shown here is derived from an EMBL/GenBank/DDBJ whole genome shotgun (WGS) entry which is preliminary data.</text>
</comment>
<dbReference type="OrthoDB" id="9067983at2"/>
<name>A0A3M8RT24_PSEPU</name>
<organism evidence="1 2">
    <name type="scientific">Pseudomonas putida</name>
    <name type="common">Arthrobacter siderocapsulatus</name>
    <dbReference type="NCBI Taxonomy" id="303"/>
    <lineage>
        <taxon>Bacteria</taxon>
        <taxon>Pseudomonadati</taxon>
        <taxon>Pseudomonadota</taxon>
        <taxon>Gammaproteobacteria</taxon>
        <taxon>Pseudomonadales</taxon>
        <taxon>Pseudomonadaceae</taxon>
        <taxon>Pseudomonas</taxon>
    </lineage>
</organism>
<gene>
    <name evidence="1" type="ORF">H4C47_04990</name>
</gene>
<dbReference type="InterPro" id="IPR025048">
    <property type="entry name" value="DUF3987"/>
</dbReference>
<dbReference type="Proteomes" id="UP000553948">
    <property type="component" value="Unassembled WGS sequence"/>
</dbReference>
<proteinExistence type="predicted"/>
<reference evidence="1 2" key="1">
    <citation type="submission" date="2020-07" db="EMBL/GenBank/DDBJ databases">
        <title>Diversity of carbapenemase encoding genes among Pseudomonas putida group clinical isolates in a tertiary Brazilian hospital.</title>
        <authorList>
            <person name="Alberto-Lei F."/>
            <person name="Nodari C.S."/>
            <person name="Streling A.P."/>
            <person name="Paulino J.T."/>
            <person name="Bessa-Neto F.O."/>
            <person name="Cayo R."/>
            <person name="Gales A.C."/>
        </authorList>
    </citation>
    <scope>NUCLEOTIDE SEQUENCE [LARGE SCALE GENOMIC DNA]</scope>
    <source>
        <strain evidence="1 2">12464</strain>
    </source>
</reference>
<dbReference type="RefSeq" id="WP_123109026.1">
    <property type="nucleotide sequence ID" value="NZ_JACGDG010000003.1"/>
</dbReference>
<dbReference type="AlphaFoldDB" id="A0A3M8RT24"/>
<protein>
    <submittedName>
        <fullName evidence="1">DUF3987 domain-containing protein</fullName>
    </submittedName>
</protein>